<evidence type="ECO:0000256" key="1">
    <source>
        <dbReference type="SAM" id="Coils"/>
    </source>
</evidence>
<evidence type="ECO:0000313" key="4">
    <source>
        <dbReference type="Proteomes" id="UP000460718"/>
    </source>
</evidence>
<feature type="compositionally biased region" description="Polar residues" evidence="2">
    <location>
        <begin position="62"/>
        <end position="82"/>
    </location>
</feature>
<feature type="coiled-coil region" evidence="1">
    <location>
        <begin position="130"/>
        <end position="164"/>
    </location>
</feature>
<feature type="region of interest" description="Disordered" evidence="2">
    <location>
        <begin position="62"/>
        <end position="115"/>
    </location>
</feature>
<sequence length="340" mass="39044">MTDSTLFPPNSHWLSDNVIGSVLQRSRPSSRSLLDKRKRAFDKHDAGFDADLTARYEQSVQATYQPSDQSLTHKAQPFSNGSPPEHKHPLPRGSVRSTSSRRSRYSEISSEVDALERHRERRRLTQIRYRTKLRDRAETLQEEVKELREEVQKLESQKRSKSSRVIANATPALPCCGSQAVYESHVHRDFLQKTMAPGVLIDDERGVETMLERWRMVSISQPNFEVQVVRLEGGPGGCIFATTRISIVMCDQMLHHTFPNLDESERGRRLAAKLRGQRFEIDDSTVFTWDDTMECMMSVQNKSDVFTPMIRFLGSLEDVVFLFDEKNSRLPCRRLLCPSA</sequence>
<accession>A0A6A3H791</accession>
<dbReference type="AlphaFoldDB" id="A0A6A3H791"/>
<dbReference type="CDD" id="cd14686">
    <property type="entry name" value="bZIP"/>
    <property type="match status" value="1"/>
</dbReference>
<evidence type="ECO:0000313" key="3">
    <source>
        <dbReference type="EMBL" id="KAE8965351.1"/>
    </source>
</evidence>
<evidence type="ECO:0008006" key="5">
    <source>
        <dbReference type="Google" id="ProtNLM"/>
    </source>
</evidence>
<proteinExistence type="predicted"/>
<gene>
    <name evidence="3" type="ORF">PF011_g28327</name>
</gene>
<dbReference type="Proteomes" id="UP000460718">
    <property type="component" value="Unassembled WGS sequence"/>
</dbReference>
<dbReference type="EMBL" id="QXFW01004526">
    <property type="protein sequence ID" value="KAE8965351.1"/>
    <property type="molecule type" value="Genomic_DNA"/>
</dbReference>
<comment type="caution">
    <text evidence="3">The sequence shown here is derived from an EMBL/GenBank/DDBJ whole genome shotgun (WGS) entry which is preliminary data.</text>
</comment>
<evidence type="ECO:0000256" key="2">
    <source>
        <dbReference type="SAM" id="MobiDB-lite"/>
    </source>
</evidence>
<organism evidence="3 4">
    <name type="scientific">Phytophthora fragariae</name>
    <dbReference type="NCBI Taxonomy" id="53985"/>
    <lineage>
        <taxon>Eukaryota</taxon>
        <taxon>Sar</taxon>
        <taxon>Stramenopiles</taxon>
        <taxon>Oomycota</taxon>
        <taxon>Peronosporomycetes</taxon>
        <taxon>Peronosporales</taxon>
        <taxon>Peronosporaceae</taxon>
        <taxon>Phytophthora</taxon>
    </lineage>
</organism>
<reference evidence="3 4" key="1">
    <citation type="submission" date="2018-09" db="EMBL/GenBank/DDBJ databases">
        <title>Genomic investigation of the strawberry pathogen Phytophthora fragariae indicates pathogenicity is determined by transcriptional variation in three key races.</title>
        <authorList>
            <person name="Adams T.M."/>
            <person name="Armitage A.D."/>
            <person name="Sobczyk M.K."/>
            <person name="Bates H.J."/>
            <person name="Dunwell J.M."/>
            <person name="Nellist C.F."/>
            <person name="Harrison R.J."/>
        </authorList>
    </citation>
    <scope>NUCLEOTIDE SEQUENCE [LARGE SCALE GENOMIC DNA]</scope>
    <source>
        <strain evidence="3 4">SCRP245</strain>
    </source>
</reference>
<name>A0A6A3H791_9STRA</name>
<keyword evidence="1" id="KW-0175">Coiled coil</keyword>
<protein>
    <recommendedName>
        <fullName evidence="5">BZIP domain-containing protein</fullName>
    </recommendedName>
</protein>